<keyword evidence="1" id="KW-0472">Membrane</keyword>
<keyword evidence="1" id="KW-0812">Transmembrane</keyword>
<evidence type="ECO:0000313" key="3">
    <source>
        <dbReference type="Proteomes" id="UP001597463"/>
    </source>
</evidence>
<proteinExistence type="predicted"/>
<organism evidence="2 3">
    <name type="scientific">Comamonas terrae</name>
    <dbReference type="NCBI Taxonomy" id="673548"/>
    <lineage>
        <taxon>Bacteria</taxon>
        <taxon>Pseudomonadati</taxon>
        <taxon>Pseudomonadota</taxon>
        <taxon>Betaproteobacteria</taxon>
        <taxon>Burkholderiales</taxon>
        <taxon>Comamonadaceae</taxon>
        <taxon>Comamonas</taxon>
    </lineage>
</organism>
<accession>A0ABW5UR06</accession>
<keyword evidence="1" id="KW-1133">Transmembrane helix</keyword>
<dbReference type="EMBL" id="JBHUMV010000006">
    <property type="protein sequence ID" value="MFD2755364.1"/>
    <property type="molecule type" value="Genomic_DNA"/>
</dbReference>
<evidence type="ECO:0000256" key="1">
    <source>
        <dbReference type="SAM" id="Phobius"/>
    </source>
</evidence>
<sequence>MGINLMAMADTGTTATACIDNLQRRCARNTGTMIHKDFPGGLIDLPFVQQRMPAMKKMLSLAAVALLLSGCAVYQDGYYDDGYKKPHPHGCPPGQAKKGNC</sequence>
<dbReference type="Proteomes" id="UP001597463">
    <property type="component" value="Unassembled WGS sequence"/>
</dbReference>
<feature type="transmembrane region" description="Helical" evidence="1">
    <location>
        <begin position="58"/>
        <end position="75"/>
    </location>
</feature>
<keyword evidence="3" id="KW-1185">Reference proteome</keyword>
<evidence type="ECO:0008006" key="4">
    <source>
        <dbReference type="Google" id="ProtNLM"/>
    </source>
</evidence>
<gene>
    <name evidence="2" type="ORF">ACFSW6_14805</name>
</gene>
<comment type="caution">
    <text evidence="2">The sequence shown here is derived from an EMBL/GenBank/DDBJ whole genome shotgun (WGS) entry which is preliminary data.</text>
</comment>
<protein>
    <recommendedName>
        <fullName evidence="4">Lipoprotein</fullName>
    </recommendedName>
</protein>
<reference evidence="3" key="1">
    <citation type="journal article" date="2019" name="Int. J. Syst. Evol. Microbiol.">
        <title>The Global Catalogue of Microorganisms (GCM) 10K type strain sequencing project: providing services to taxonomists for standard genome sequencing and annotation.</title>
        <authorList>
            <consortium name="The Broad Institute Genomics Platform"/>
            <consortium name="The Broad Institute Genome Sequencing Center for Infectious Disease"/>
            <person name="Wu L."/>
            <person name="Ma J."/>
        </authorList>
    </citation>
    <scope>NUCLEOTIDE SEQUENCE [LARGE SCALE GENOMIC DNA]</scope>
    <source>
        <strain evidence="3">TISTR 1906</strain>
    </source>
</reference>
<evidence type="ECO:0000313" key="2">
    <source>
        <dbReference type="EMBL" id="MFD2755364.1"/>
    </source>
</evidence>
<dbReference type="RefSeq" id="WP_066483338.1">
    <property type="nucleotide sequence ID" value="NZ_BCNT01000022.1"/>
</dbReference>
<name>A0ABW5UR06_9BURK</name>